<feature type="compositionally biased region" description="Basic and acidic residues" evidence="2">
    <location>
        <begin position="156"/>
        <end position="165"/>
    </location>
</feature>
<dbReference type="GO" id="GO:0003723">
    <property type="term" value="F:RNA binding"/>
    <property type="evidence" value="ECO:0007669"/>
    <property type="project" value="UniProtKB-KW"/>
</dbReference>
<dbReference type="eggNOG" id="ENOG502S6VS">
    <property type="taxonomic scope" value="Eukaryota"/>
</dbReference>
<accession>T0QIW8</accession>
<feature type="compositionally biased region" description="Basic residues" evidence="2">
    <location>
        <begin position="119"/>
        <end position="130"/>
    </location>
</feature>
<feature type="domain" description="Chromatin target of PRMT1 protein C-terminal" evidence="3">
    <location>
        <begin position="91"/>
        <end position="177"/>
    </location>
</feature>
<evidence type="ECO:0000256" key="1">
    <source>
        <dbReference type="ARBA" id="ARBA00022884"/>
    </source>
</evidence>
<name>T0QIW8_SAPDV</name>
<sequence length="180" mass="19486">MAGRRIQTPKRTQPTKGAPRGKGIPKTSDLIGVASVPLSERFTQLHSAPAQTAPKKKKKAAVVVGAAQKAKRQNAVNARRGIAPAPLAKQQLKAKQTAALAKPSLSRTKGGVKINNLRGGKRQGPVKRLAKPAPVKKEEDLDMDMDTYWFQAGKGPDPKQKRLDDQMDQYWASKPVEVAP</sequence>
<dbReference type="SMART" id="SM01218">
    <property type="entry name" value="FoP_duplication"/>
    <property type="match status" value="1"/>
</dbReference>
<dbReference type="VEuPathDB" id="FungiDB:SDRG_08794"/>
<protein>
    <recommendedName>
        <fullName evidence="3">Chromatin target of PRMT1 protein C-terminal domain-containing protein</fullName>
    </recommendedName>
</protein>
<dbReference type="Proteomes" id="UP000030762">
    <property type="component" value="Unassembled WGS sequence"/>
</dbReference>
<dbReference type="AlphaFoldDB" id="T0QIW8"/>
<dbReference type="OMA" id="MDQYWAS"/>
<dbReference type="Pfam" id="PF13865">
    <property type="entry name" value="FoP_duplication"/>
    <property type="match status" value="1"/>
</dbReference>
<evidence type="ECO:0000256" key="2">
    <source>
        <dbReference type="SAM" id="MobiDB-lite"/>
    </source>
</evidence>
<evidence type="ECO:0000313" key="4">
    <source>
        <dbReference type="EMBL" id="EQC33690.1"/>
    </source>
</evidence>
<dbReference type="RefSeq" id="XP_008612913.1">
    <property type="nucleotide sequence ID" value="XM_008614691.1"/>
</dbReference>
<dbReference type="InParanoid" id="T0QIW8"/>
<evidence type="ECO:0000259" key="3">
    <source>
        <dbReference type="SMART" id="SM01218"/>
    </source>
</evidence>
<reference evidence="4 5" key="1">
    <citation type="submission" date="2012-04" db="EMBL/GenBank/DDBJ databases">
        <title>The Genome Sequence of Saprolegnia declina VS20.</title>
        <authorList>
            <consortium name="The Broad Institute Genome Sequencing Platform"/>
            <person name="Russ C."/>
            <person name="Nusbaum C."/>
            <person name="Tyler B."/>
            <person name="van West P."/>
            <person name="Dieguez-Uribeondo J."/>
            <person name="de Bruijn I."/>
            <person name="Tripathy S."/>
            <person name="Jiang R."/>
            <person name="Young S.K."/>
            <person name="Zeng Q."/>
            <person name="Gargeya S."/>
            <person name="Fitzgerald M."/>
            <person name="Haas B."/>
            <person name="Abouelleil A."/>
            <person name="Alvarado L."/>
            <person name="Arachchi H.M."/>
            <person name="Berlin A."/>
            <person name="Chapman S.B."/>
            <person name="Goldberg J."/>
            <person name="Griggs A."/>
            <person name="Gujja S."/>
            <person name="Hansen M."/>
            <person name="Howarth C."/>
            <person name="Imamovic A."/>
            <person name="Larimer J."/>
            <person name="McCowen C."/>
            <person name="Montmayeur A."/>
            <person name="Murphy C."/>
            <person name="Neiman D."/>
            <person name="Pearson M."/>
            <person name="Priest M."/>
            <person name="Roberts A."/>
            <person name="Saif S."/>
            <person name="Shea T."/>
            <person name="Sisk P."/>
            <person name="Sykes S."/>
            <person name="Wortman J."/>
            <person name="Nusbaum C."/>
            <person name="Birren B."/>
        </authorList>
    </citation>
    <scope>NUCLEOTIDE SEQUENCE [LARGE SCALE GENOMIC DNA]</scope>
    <source>
        <strain evidence="4 5">VS20</strain>
    </source>
</reference>
<proteinExistence type="predicted"/>
<gene>
    <name evidence="4" type="ORF">SDRG_08794</name>
</gene>
<dbReference type="GeneID" id="19949521"/>
<feature type="region of interest" description="Disordered" evidence="2">
    <location>
        <begin position="1"/>
        <end position="29"/>
    </location>
</feature>
<dbReference type="EMBL" id="JH767158">
    <property type="protein sequence ID" value="EQC33690.1"/>
    <property type="molecule type" value="Genomic_DNA"/>
</dbReference>
<keyword evidence="5" id="KW-1185">Reference proteome</keyword>
<keyword evidence="1" id="KW-0694">RNA-binding</keyword>
<dbReference type="InterPro" id="IPR025715">
    <property type="entry name" value="FoP_C"/>
</dbReference>
<feature type="region of interest" description="Disordered" evidence="2">
    <location>
        <begin position="98"/>
        <end position="180"/>
    </location>
</feature>
<evidence type="ECO:0000313" key="5">
    <source>
        <dbReference type="Proteomes" id="UP000030762"/>
    </source>
</evidence>
<organism evidence="4 5">
    <name type="scientific">Saprolegnia diclina (strain VS20)</name>
    <dbReference type="NCBI Taxonomy" id="1156394"/>
    <lineage>
        <taxon>Eukaryota</taxon>
        <taxon>Sar</taxon>
        <taxon>Stramenopiles</taxon>
        <taxon>Oomycota</taxon>
        <taxon>Saprolegniomycetes</taxon>
        <taxon>Saprolegniales</taxon>
        <taxon>Saprolegniaceae</taxon>
        <taxon>Saprolegnia</taxon>
    </lineage>
</organism>
<dbReference type="OrthoDB" id="77799at2759"/>